<proteinExistence type="predicted"/>
<dbReference type="RefSeq" id="WP_180045471.1">
    <property type="nucleotide sequence ID" value="NZ_CP048659.1"/>
</dbReference>
<dbReference type="Proteomes" id="UP000593966">
    <property type="component" value="Chromosome"/>
</dbReference>
<dbReference type="Gene3D" id="2.30.130.30">
    <property type="entry name" value="Hypothetical protein"/>
    <property type="match status" value="1"/>
</dbReference>
<reference evidence="2 3" key="1">
    <citation type="submission" date="2020-02" db="EMBL/GenBank/DDBJ databases">
        <title>Tigecycline-resistant Acinetobacter species from pigs and migratory birds.</title>
        <authorList>
            <person name="Chen C."/>
            <person name="Sun J."/>
            <person name="Liao X.-P."/>
            <person name="Liu Y.-H."/>
        </authorList>
    </citation>
    <scope>NUCLEOTIDE SEQUENCE [LARGE SCALE GENOMIC DNA]</scope>
    <source>
        <strain evidence="2 3">YH12207_T</strain>
    </source>
</reference>
<protein>
    <submittedName>
        <fullName evidence="2">ASCH domain-containing protein</fullName>
    </submittedName>
</protein>
<evidence type="ECO:0000313" key="3">
    <source>
        <dbReference type="Proteomes" id="UP000593966"/>
    </source>
</evidence>
<gene>
    <name evidence="2" type="ORF">G0028_16385</name>
</gene>
<name>A0A7S6VYQ9_9GAMM</name>
<evidence type="ECO:0000259" key="1">
    <source>
        <dbReference type="Pfam" id="PF04266"/>
    </source>
</evidence>
<feature type="domain" description="ASCH" evidence="1">
    <location>
        <begin position="8"/>
        <end position="90"/>
    </location>
</feature>
<accession>A0A7S6VYQ9</accession>
<dbReference type="EMBL" id="CP048659">
    <property type="protein sequence ID" value="QOW47333.1"/>
    <property type="molecule type" value="Genomic_DNA"/>
</dbReference>
<dbReference type="SUPFAM" id="SSF88697">
    <property type="entry name" value="PUA domain-like"/>
    <property type="match status" value="1"/>
</dbReference>
<dbReference type="InterPro" id="IPR015947">
    <property type="entry name" value="PUA-like_sf"/>
</dbReference>
<dbReference type="Pfam" id="PF04266">
    <property type="entry name" value="ASCH"/>
    <property type="match status" value="1"/>
</dbReference>
<keyword evidence="3" id="KW-1185">Reference proteome</keyword>
<dbReference type="AlphaFoldDB" id="A0A7S6VYQ9"/>
<organism evidence="2 3">
    <name type="scientific">Acinetobacter piscicola</name>
    <dbReference type="NCBI Taxonomy" id="2006115"/>
    <lineage>
        <taxon>Bacteria</taxon>
        <taxon>Pseudomonadati</taxon>
        <taxon>Pseudomonadota</taxon>
        <taxon>Gammaproteobacteria</taxon>
        <taxon>Moraxellales</taxon>
        <taxon>Moraxellaceae</taxon>
        <taxon>Acinetobacter</taxon>
    </lineage>
</organism>
<evidence type="ECO:0000313" key="2">
    <source>
        <dbReference type="EMBL" id="QOW47333.1"/>
    </source>
</evidence>
<sequence length="120" mass="13707">MTKTYPALSIVAPSASKIAQGLKTLEIRSWTPKELPLHDLVIVENTQFLTFEYPEEIGKAVAIVDIESVHRWRADEFDAACASYWAEGYWAWVINNVRPISQPFDVPAKRKIYCIDTDHL</sequence>
<dbReference type="InterPro" id="IPR007374">
    <property type="entry name" value="ASCH_domain"/>
</dbReference>